<gene>
    <name evidence="1" type="ORF">METZ01_LOCUS166339</name>
</gene>
<name>A0A382BI73_9ZZZZ</name>
<accession>A0A382BI73</accession>
<evidence type="ECO:0000313" key="1">
    <source>
        <dbReference type="EMBL" id="SVB13485.1"/>
    </source>
</evidence>
<dbReference type="EMBL" id="UINC01029926">
    <property type="protein sequence ID" value="SVB13485.1"/>
    <property type="molecule type" value="Genomic_DNA"/>
</dbReference>
<sequence>VVELAGISMRPGTMWQYVFLLLNAKFRDELFYGEIFYPFTWAQFSVEPRHPHFKVGTGGVGSSPAVLK</sequence>
<dbReference type="AlphaFoldDB" id="A0A382BI73"/>
<organism evidence="1">
    <name type="scientific">marine metagenome</name>
    <dbReference type="NCBI Taxonomy" id="408172"/>
    <lineage>
        <taxon>unclassified sequences</taxon>
        <taxon>metagenomes</taxon>
        <taxon>ecological metagenomes</taxon>
    </lineage>
</organism>
<protein>
    <submittedName>
        <fullName evidence="1">Uncharacterized protein</fullName>
    </submittedName>
</protein>
<feature type="non-terminal residue" evidence="1">
    <location>
        <position position="1"/>
    </location>
</feature>
<proteinExistence type="predicted"/>
<reference evidence="1" key="1">
    <citation type="submission" date="2018-05" db="EMBL/GenBank/DDBJ databases">
        <authorList>
            <person name="Lanie J.A."/>
            <person name="Ng W.-L."/>
            <person name="Kazmierczak K.M."/>
            <person name="Andrzejewski T.M."/>
            <person name="Davidsen T.M."/>
            <person name="Wayne K.J."/>
            <person name="Tettelin H."/>
            <person name="Glass J.I."/>
            <person name="Rusch D."/>
            <person name="Podicherti R."/>
            <person name="Tsui H.-C.T."/>
            <person name="Winkler M.E."/>
        </authorList>
    </citation>
    <scope>NUCLEOTIDE SEQUENCE</scope>
</reference>